<comment type="similarity">
    <text evidence="1">Belongs to the glycosyl hydrolase 38 family.</text>
</comment>
<dbReference type="InterPro" id="IPR015341">
    <property type="entry name" value="Glyco_hydro_38_cen"/>
</dbReference>
<proteinExistence type="inferred from homology"/>
<keyword evidence="3" id="KW-0378">Hydrolase</keyword>
<sequence length="859" mass="93952">MVDRAPAGHARGYRAPPTRRPHQSRPCPARGLARPFRARRGGRDHAVFLPLGALCLHPHSLASKTLSMPKLHLIGNAHLDPVWLWRWQEGCAEAIGTCWAAIDRLEEGEGFVFTKGEALIYLWIERYEPALFERIAHYVREGRWKIVNGWWIQPDCNVPSGESVIRQALYGKRYFAEKFGVEVPTGYNVDSFGHPNTFPMLLAHTGSTTYTFMRPGPHEMDLPGELFTWASPDGSEVTAFRIQDAYNTSKRSTPLPEKIDAHYAHQARHGHDFMCFYGVGNHGGAPTIENIEEIENRIRAGEALEFSHPEKFFAEVDTSALPRVESALQFHAIGCYAVASSLKTLNRKAESILEQAESAAAIAHLAAGVPYPREEFEELWRILLFNQFHDTLGGTSLESACVDSERDLAGVIADAEILLNAAVRRLDGTISAPRDPLDATFVVMNFAATPIDTLLEAEPWVDKDVTTPRSLLDETGASLPFQYIDPHGKTTGLQRIAFRIAVPAFGYRVLRFAADAETGLLPPPVGFGRPHDGDLLFETPAYRLRLDPETGAIAELIDRANGMTILTGGHEAIIVDDPTDTWSHGIDRFGMTGTRMTLEAVTLLEDGPVRKSLVVTARHGASVLETQIVLPADPALPVELRVRLDWREKRHLLRLAYPVAGTAFDYEMPAGFDTHPDDGREIAGQRWVRASRAEGAVAIVNDAKYSYAAEDGTLFITAVRAPVYAHHDPIPLEPGAHYTHMDQGPQRFTVWLKAGPALTRTDAARLADALNKPLVTTPHVARGGTLPHAGRWLPADAEGGILTTLKAAEDGAGLVLRAIDLEGAGGTIAVAGASLPIPARGLLTARLAEGLSASDGLER</sequence>
<dbReference type="SUPFAM" id="SSF88688">
    <property type="entry name" value="Families 57/38 glycoside transferase middle domain"/>
    <property type="match status" value="1"/>
</dbReference>
<dbReference type="Gene3D" id="2.70.98.30">
    <property type="entry name" value="Golgi alpha-mannosidase II, domain 4"/>
    <property type="match status" value="1"/>
</dbReference>
<evidence type="ECO:0000313" key="7">
    <source>
        <dbReference type="EMBL" id="RUT28346.1"/>
    </source>
</evidence>
<feature type="domain" description="Glycoside hydrolase family 38 central" evidence="6">
    <location>
        <begin position="329"/>
        <end position="408"/>
    </location>
</feature>
<dbReference type="GO" id="GO:0046872">
    <property type="term" value="F:metal ion binding"/>
    <property type="evidence" value="ECO:0007669"/>
    <property type="project" value="UniProtKB-KW"/>
</dbReference>
<dbReference type="Pfam" id="PF09261">
    <property type="entry name" value="Alpha-mann_mid"/>
    <property type="match status" value="1"/>
</dbReference>
<dbReference type="Proteomes" id="UP000281547">
    <property type="component" value="Unassembled WGS sequence"/>
</dbReference>
<dbReference type="InterPro" id="IPR011330">
    <property type="entry name" value="Glyco_hydro/deAcase_b/a-brl"/>
</dbReference>
<dbReference type="SUPFAM" id="SSF88713">
    <property type="entry name" value="Glycoside hydrolase/deacetylase"/>
    <property type="match status" value="1"/>
</dbReference>
<dbReference type="SMART" id="SM00872">
    <property type="entry name" value="Alpha-mann_mid"/>
    <property type="match status" value="1"/>
</dbReference>
<dbReference type="InterPro" id="IPR028995">
    <property type="entry name" value="Glyco_hydro_57/38_cen_sf"/>
</dbReference>
<evidence type="ECO:0000256" key="3">
    <source>
        <dbReference type="ARBA" id="ARBA00022801"/>
    </source>
</evidence>
<evidence type="ECO:0000259" key="6">
    <source>
        <dbReference type="SMART" id="SM00872"/>
    </source>
</evidence>
<reference evidence="7 8" key="1">
    <citation type="journal article" date="2016" name="Int. J. Syst. Evol. Microbiol.">
        <title>Arsenicitalea aurantiaca gen. nov., sp. nov., a new member of the family Hyphomicrobiaceae, isolated from high-arsenic sediment.</title>
        <authorList>
            <person name="Mu Y."/>
            <person name="Zhou L."/>
            <person name="Zeng X.C."/>
            <person name="Liu L."/>
            <person name="Pan Y."/>
            <person name="Chen X."/>
            <person name="Wang J."/>
            <person name="Li S."/>
            <person name="Li W.J."/>
            <person name="Wang Y."/>
        </authorList>
    </citation>
    <scope>NUCLEOTIDE SEQUENCE [LARGE SCALE GENOMIC DNA]</scope>
    <source>
        <strain evidence="7 8">42-50</strain>
    </source>
</reference>
<evidence type="ECO:0000313" key="8">
    <source>
        <dbReference type="Proteomes" id="UP000281547"/>
    </source>
</evidence>
<dbReference type="PANTHER" id="PTHR46017">
    <property type="entry name" value="ALPHA-MANNOSIDASE 2C1"/>
    <property type="match status" value="1"/>
</dbReference>
<dbReference type="Pfam" id="PF07748">
    <property type="entry name" value="Glyco_hydro_38C"/>
    <property type="match status" value="1"/>
</dbReference>
<dbReference type="PANTHER" id="PTHR46017:SF1">
    <property type="entry name" value="ALPHA-MANNOSIDASE 2C1"/>
    <property type="match status" value="1"/>
</dbReference>
<dbReference type="Pfam" id="PF01074">
    <property type="entry name" value="Glyco_hydro_38N"/>
    <property type="match status" value="1"/>
</dbReference>
<dbReference type="AlphaFoldDB" id="A0A433X2M3"/>
<dbReference type="Gene3D" id="1.20.1270.50">
    <property type="entry name" value="Glycoside hydrolase family 38, central domain"/>
    <property type="match status" value="1"/>
</dbReference>
<dbReference type="GO" id="GO:0030246">
    <property type="term" value="F:carbohydrate binding"/>
    <property type="evidence" value="ECO:0007669"/>
    <property type="project" value="InterPro"/>
</dbReference>
<evidence type="ECO:0000256" key="2">
    <source>
        <dbReference type="ARBA" id="ARBA00022723"/>
    </source>
</evidence>
<name>A0A433X2M3_9HYPH</name>
<dbReference type="GO" id="GO:0004559">
    <property type="term" value="F:alpha-mannosidase activity"/>
    <property type="evidence" value="ECO:0007669"/>
    <property type="project" value="InterPro"/>
</dbReference>
<keyword evidence="2" id="KW-0479">Metal-binding</keyword>
<comment type="caution">
    <text evidence="7">The sequence shown here is derived from an EMBL/GenBank/DDBJ whole genome shotgun (WGS) entry which is preliminary data.</text>
</comment>
<evidence type="ECO:0000256" key="1">
    <source>
        <dbReference type="ARBA" id="ARBA00009792"/>
    </source>
</evidence>
<keyword evidence="8" id="KW-1185">Reference proteome</keyword>
<evidence type="ECO:0000256" key="5">
    <source>
        <dbReference type="SAM" id="MobiDB-lite"/>
    </source>
</evidence>
<dbReference type="SUPFAM" id="SSF74650">
    <property type="entry name" value="Galactose mutarotase-like"/>
    <property type="match status" value="1"/>
</dbReference>
<dbReference type="InterPro" id="IPR027291">
    <property type="entry name" value="Glyco_hydro_38_N_sf"/>
</dbReference>
<dbReference type="CDD" id="cd10789">
    <property type="entry name" value="GH38N_AMII_ER_cytosolic"/>
    <property type="match status" value="1"/>
</dbReference>
<protein>
    <submittedName>
        <fullName evidence="7">Alpha-mannosidase</fullName>
    </submittedName>
</protein>
<evidence type="ECO:0000256" key="4">
    <source>
        <dbReference type="ARBA" id="ARBA00023295"/>
    </source>
</evidence>
<dbReference type="InterPro" id="IPR011682">
    <property type="entry name" value="Glyco_hydro_38_C"/>
</dbReference>
<dbReference type="GO" id="GO:0006013">
    <property type="term" value="P:mannose metabolic process"/>
    <property type="evidence" value="ECO:0007669"/>
    <property type="project" value="InterPro"/>
</dbReference>
<dbReference type="InterPro" id="IPR011013">
    <property type="entry name" value="Gal_mutarotase_sf_dom"/>
</dbReference>
<dbReference type="EMBL" id="RZNJ01000008">
    <property type="protein sequence ID" value="RUT28346.1"/>
    <property type="molecule type" value="Genomic_DNA"/>
</dbReference>
<dbReference type="Gene3D" id="3.20.110.10">
    <property type="entry name" value="Glycoside hydrolase 38, N terminal domain"/>
    <property type="match status" value="1"/>
</dbReference>
<keyword evidence="4" id="KW-0326">Glycosidase</keyword>
<dbReference type="InterPro" id="IPR000602">
    <property type="entry name" value="Glyco_hydro_38_N"/>
</dbReference>
<accession>A0A433X2M3</accession>
<gene>
    <name evidence="7" type="ORF">EMQ25_17330</name>
</gene>
<dbReference type="GO" id="GO:0009313">
    <property type="term" value="P:oligosaccharide catabolic process"/>
    <property type="evidence" value="ECO:0007669"/>
    <property type="project" value="TreeGrafter"/>
</dbReference>
<organism evidence="7 8">
    <name type="scientific">Arsenicitalea aurantiaca</name>
    <dbReference type="NCBI Taxonomy" id="1783274"/>
    <lineage>
        <taxon>Bacteria</taxon>
        <taxon>Pseudomonadati</taxon>
        <taxon>Pseudomonadota</taxon>
        <taxon>Alphaproteobacteria</taxon>
        <taxon>Hyphomicrobiales</taxon>
        <taxon>Devosiaceae</taxon>
        <taxon>Arsenicitalea</taxon>
    </lineage>
</organism>
<feature type="region of interest" description="Disordered" evidence="5">
    <location>
        <begin position="1"/>
        <end position="30"/>
    </location>
</feature>
<dbReference type="InterPro" id="IPR037094">
    <property type="entry name" value="Glyco_hydro_38_cen_sf"/>
</dbReference>